<feature type="transmembrane region" description="Helical" evidence="1">
    <location>
        <begin position="37"/>
        <end position="58"/>
    </location>
</feature>
<keyword evidence="1" id="KW-0472">Membrane</keyword>
<feature type="transmembrane region" description="Helical" evidence="1">
    <location>
        <begin position="95"/>
        <end position="114"/>
    </location>
</feature>
<feature type="transmembrane region" description="Helical" evidence="1">
    <location>
        <begin position="70"/>
        <end position="88"/>
    </location>
</feature>
<dbReference type="AlphaFoldDB" id="A0A073JXI3"/>
<evidence type="ECO:0000313" key="2">
    <source>
        <dbReference type="EMBL" id="KEK18970.1"/>
    </source>
</evidence>
<reference evidence="2 3" key="1">
    <citation type="submission" date="2014-06" db="EMBL/GenBank/DDBJ databases">
        <title>Draft genome sequence of Bacillus manliponensis JCM 15802 (MCCC 1A00708).</title>
        <authorList>
            <person name="Lai Q."/>
            <person name="Liu Y."/>
            <person name="Shao Z."/>
        </authorList>
    </citation>
    <scope>NUCLEOTIDE SEQUENCE [LARGE SCALE GENOMIC DNA]</scope>
    <source>
        <strain evidence="2 3">JCM 15802</strain>
    </source>
</reference>
<sequence length="117" mass="12231">MEALPIMLWVSFVPILALTGIAGGIFLIIQGVKYKKLVIGMLGIISCTQIILPFAAWGFGEILPNIPTPVYWGIFATTGLVACILGIYNRLLPISITGAIICIVGGIGTALAAMSGI</sequence>
<gene>
    <name evidence="2" type="ORF">BAMA_02545</name>
</gene>
<name>A0A073JXI3_9BACI</name>
<comment type="caution">
    <text evidence="2">The sequence shown here is derived from an EMBL/GenBank/DDBJ whole genome shotgun (WGS) entry which is preliminary data.</text>
</comment>
<organism evidence="2 3">
    <name type="scientific">Bacillus manliponensis</name>
    <dbReference type="NCBI Taxonomy" id="574376"/>
    <lineage>
        <taxon>Bacteria</taxon>
        <taxon>Bacillati</taxon>
        <taxon>Bacillota</taxon>
        <taxon>Bacilli</taxon>
        <taxon>Bacillales</taxon>
        <taxon>Bacillaceae</taxon>
        <taxon>Bacillus</taxon>
        <taxon>Bacillus cereus group</taxon>
    </lineage>
</organism>
<evidence type="ECO:0000256" key="1">
    <source>
        <dbReference type="SAM" id="Phobius"/>
    </source>
</evidence>
<accession>A0A073JXI3</accession>
<evidence type="ECO:0000313" key="3">
    <source>
        <dbReference type="Proteomes" id="UP000027822"/>
    </source>
</evidence>
<keyword evidence="1" id="KW-0812">Transmembrane</keyword>
<keyword evidence="1" id="KW-1133">Transmembrane helix</keyword>
<protein>
    <recommendedName>
        <fullName evidence="4">Ammonia permease</fullName>
    </recommendedName>
</protein>
<dbReference type="Proteomes" id="UP000027822">
    <property type="component" value="Unassembled WGS sequence"/>
</dbReference>
<evidence type="ECO:0008006" key="4">
    <source>
        <dbReference type="Google" id="ProtNLM"/>
    </source>
</evidence>
<dbReference type="STRING" id="574376.BAMA_02545"/>
<proteinExistence type="predicted"/>
<feature type="transmembrane region" description="Helical" evidence="1">
    <location>
        <begin position="6"/>
        <end position="30"/>
    </location>
</feature>
<keyword evidence="3" id="KW-1185">Reference proteome</keyword>
<dbReference type="EMBL" id="JOTN01000010">
    <property type="protein sequence ID" value="KEK18970.1"/>
    <property type="molecule type" value="Genomic_DNA"/>
</dbReference>